<evidence type="ECO:0000313" key="1">
    <source>
        <dbReference type="EMBL" id="KYG73134.1"/>
    </source>
</evidence>
<protein>
    <submittedName>
        <fullName evidence="1">Uncharacterized protein</fullName>
    </submittedName>
</protein>
<dbReference type="Proteomes" id="UP000075615">
    <property type="component" value="Unassembled WGS sequence"/>
</dbReference>
<sequence>MTLEVFCRLSLLRGKNFLKSKMNKILIFFDLSKPIELIPDSVKHEQDKIFRTLLKILELSVTYFVVYLIIKFGHFILSLLSDVDMADINLIYFVLPLLFFIEYGLSKAEPKNVKYILLFLIRASVKYLLFYSIELLFKQ</sequence>
<organism evidence="1 2">
    <name type="scientific">Roseivirga echinicomitans</name>
    <dbReference type="NCBI Taxonomy" id="296218"/>
    <lineage>
        <taxon>Bacteria</taxon>
        <taxon>Pseudomonadati</taxon>
        <taxon>Bacteroidota</taxon>
        <taxon>Cytophagia</taxon>
        <taxon>Cytophagales</taxon>
        <taxon>Roseivirgaceae</taxon>
        <taxon>Roseivirga</taxon>
    </lineage>
</organism>
<gene>
    <name evidence="1" type="ORF">AWN68_10630</name>
</gene>
<reference evidence="1 2" key="1">
    <citation type="submission" date="2016-01" db="EMBL/GenBank/DDBJ databases">
        <title>Genome sequencing of Roseivirga echinicomitans KMM 6058.</title>
        <authorList>
            <person name="Selvaratnam C."/>
            <person name="Thevarajoo S."/>
            <person name="Goh K.M."/>
            <person name="Ee R."/>
            <person name="Chan K.-G."/>
            <person name="Chong C.S."/>
        </authorList>
    </citation>
    <scope>NUCLEOTIDE SEQUENCE [LARGE SCALE GENOMIC DNA]</scope>
    <source>
        <strain evidence="1 2">KMM 6058</strain>
    </source>
</reference>
<keyword evidence="2" id="KW-1185">Reference proteome</keyword>
<dbReference type="AlphaFoldDB" id="A0A150X344"/>
<dbReference type="EMBL" id="LRDB01000050">
    <property type="protein sequence ID" value="KYG73134.1"/>
    <property type="molecule type" value="Genomic_DNA"/>
</dbReference>
<evidence type="ECO:0000313" key="2">
    <source>
        <dbReference type="Proteomes" id="UP000075615"/>
    </source>
</evidence>
<accession>A0A150X344</accession>
<proteinExistence type="predicted"/>
<comment type="caution">
    <text evidence="1">The sequence shown here is derived from an EMBL/GenBank/DDBJ whole genome shotgun (WGS) entry which is preliminary data.</text>
</comment>
<dbReference type="STRING" id="296218.AWN68_10630"/>
<name>A0A150X344_9BACT</name>